<feature type="compositionally biased region" description="Low complexity" evidence="1">
    <location>
        <begin position="394"/>
        <end position="410"/>
    </location>
</feature>
<feature type="compositionally biased region" description="Low complexity" evidence="1">
    <location>
        <begin position="421"/>
        <end position="445"/>
    </location>
</feature>
<feature type="compositionally biased region" description="Low complexity" evidence="1">
    <location>
        <begin position="318"/>
        <end position="328"/>
    </location>
</feature>
<keyword evidence="3" id="KW-1185">Reference proteome</keyword>
<dbReference type="VEuPathDB" id="ToxoDB:CSUI_010063"/>
<feature type="compositionally biased region" description="Polar residues" evidence="1">
    <location>
        <begin position="122"/>
        <end position="131"/>
    </location>
</feature>
<dbReference type="OrthoDB" id="348534at2759"/>
<feature type="region of interest" description="Disordered" evidence="1">
    <location>
        <begin position="116"/>
        <end position="216"/>
    </location>
</feature>
<sequence>MATLDDIDAFFDALVDGGNDEEETGAGGGGGEENEDGSSMALLHPSGGSPSSCLLGESSTLNLDRLRSPDFSLSPGNSSFLPHTSSLLGVEKDASLHTASHVGLGNIHQLRHTALPPAVSTPGVSTANRLHSQPSSSSSLPPVSSSSGGFEAGRVVSGGQDHSSSLDGRGKPIFPSEGIPQRQGHTPGDGVRTLERGLPGGVYTPGNSSQGKGDVGGVLGGENHEAQRGRYVLGGASAGAQDMRQVETSTKGLVASSLPTSTALSDGSLLHAVTSSSSFGVKNRQEGGDHQQGQCSTSSSSYSTRVLSDSTAKKLGTSSSAHSLISPSPRFDLTSPKPTGESTLGPLSGDGVHTARILEVPPSLSSSSSAQITAPHLAKDVPRSFLSPQHQGNASLSSSASSIPPSFSSLHPTSAPGHPQSSSLASHPLSSSSSSLSSDSSSLSLDPRKTYSQPPSKHASLQYGQDGHGVGRSSSSSSSSPSGLSMPHPSSSVGSFPPYPPFAMHPHPSLHPAAPSSHFLSRHPRLIVPLSKELAEEEGGVLGGEKKRGFLVNLGQDGSGPPEFTVPPSLLVPSLSPGPIGQGEGGEEEQDRGEGERDITLQQSMAFCSQTVSRLIQAKLLENDQMLYAVHENLSAGRYEEAVCFFERLQQNLFFLAMLADQ</sequence>
<accession>A0A2C6KIA3</accession>
<dbReference type="AlphaFoldDB" id="A0A2C6KIA3"/>
<feature type="compositionally biased region" description="Low complexity" evidence="1">
    <location>
        <begin position="42"/>
        <end position="57"/>
    </location>
</feature>
<protein>
    <submittedName>
        <fullName evidence="2">Ssxt (Amine-terminal region) protein</fullName>
    </submittedName>
</protein>
<feature type="compositionally biased region" description="Low complexity" evidence="1">
    <location>
        <begin position="566"/>
        <end position="579"/>
    </location>
</feature>
<comment type="caution">
    <text evidence="2">The sequence shown here is derived from an EMBL/GenBank/DDBJ whole genome shotgun (WGS) entry which is preliminary data.</text>
</comment>
<evidence type="ECO:0000313" key="3">
    <source>
        <dbReference type="Proteomes" id="UP000221165"/>
    </source>
</evidence>
<feature type="region of interest" description="Disordered" evidence="1">
    <location>
        <begin position="552"/>
        <end position="596"/>
    </location>
</feature>
<reference evidence="2 3" key="1">
    <citation type="journal article" date="2017" name="Int. J. Parasitol.">
        <title>The genome of the protozoan parasite Cystoisospora suis and a reverse vaccinology approach to identify vaccine candidates.</title>
        <authorList>
            <person name="Palmieri N."/>
            <person name="Shrestha A."/>
            <person name="Ruttkowski B."/>
            <person name="Beck T."/>
            <person name="Vogl C."/>
            <person name="Tomley F."/>
            <person name="Blake D.P."/>
            <person name="Joachim A."/>
        </authorList>
    </citation>
    <scope>NUCLEOTIDE SEQUENCE [LARGE SCALE GENOMIC DNA]</scope>
    <source>
        <strain evidence="2 3">Wien I</strain>
    </source>
</reference>
<dbReference type="GeneID" id="94433381"/>
<feature type="compositionally biased region" description="Low complexity" evidence="1">
    <location>
        <begin position="132"/>
        <end position="147"/>
    </location>
</feature>
<feature type="compositionally biased region" description="Low complexity" evidence="1">
    <location>
        <begin position="296"/>
        <end position="310"/>
    </location>
</feature>
<feature type="compositionally biased region" description="Low complexity" evidence="1">
    <location>
        <begin position="473"/>
        <end position="492"/>
    </location>
</feature>
<organism evidence="2 3">
    <name type="scientific">Cystoisospora suis</name>
    <dbReference type="NCBI Taxonomy" id="483139"/>
    <lineage>
        <taxon>Eukaryota</taxon>
        <taxon>Sar</taxon>
        <taxon>Alveolata</taxon>
        <taxon>Apicomplexa</taxon>
        <taxon>Conoidasida</taxon>
        <taxon>Coccidia</taxon>
        <taxon>Eucoccidiorida</taxon>
        <taxon>Eimeriorina</taxon>
        <taxon>Sarcocystidae</taxon>
        <taxon>Cystoisospora</taxon>
    </lineage>
</organism>
<proteinExistence type="predicted"/>
<feature type="non-terminal residue" evidence="2">
    <location>
        <position position="662"/>
    </location>
</feature>
<feature type="region of interest" description="Disordered" evidence="1">
    <location>
        <begin position="279"/>
        <end position="351"/>
    </location>
</feature>
<evidence type="ECO:0000256" key="1">
    <source>
        <dbReference type="SAM" id="MobiDB-lite"/>
    </source>
</evidence>
<dbReference type="EMBL" id="MIGC01006604">
    <property type="protein sequence ID" value="PHJ16123.1"/>
    <property type="molecule type" value="Genomic_DNA"/>
</dbReference>
<dbReference type="Proteomes" id="UP000221165">
    <property type="component" value="Unassembled WGS sequence"/>
</dbReference>
<name>A0A2C6KIA3_9APIC</name>
<dbReference type="RefSeq" id="XP_067917854.1">
    <property type="nucleotide sequence ID" value="XM_068070170.1"/>
</dbReference>
<feature type="region of interest" description="Disordered" evidence="1">
    <location>
        <begin position="13"/>
        <end position="57"/>
    </location>
</feature>
<feature type="region of interest" description="Disordered" evidence="1">
    <location>
        <begin position="383"/>
        <end position="492"/>
    </location>
</feature>
<gene>
    <name evidence="2" type="ORF">CSUI_010063</name>
</gene>
<evidence type="ECO:0000313" key="2">
    <source>
        <dbReference type="EMBL" id="PHJ16123.1"/>
    </source>
</evidence>